<feature type="transmembrane region" description="Helical" evidence="6">
    <location>
        <begin position="106"/>
        <end position="128"/>
    </location>
</feature>
<name>A0A8H7S484_9FUNG</name>
<dbReference type="CDD" id="cd17316">
    <property type="entry name" value="MFS_SV2_like"/>
    <property type="match status" value="1"/>
</dbReference>
<feature type="transmembrane region" description="Helical" evidence="6">
    <location>
        <begin position="279"/>
        <end position="295"/>
    </location>
</feature>
<dbReference type="Gene3D" id="1.20.1250.20">
    <property type="entry name" value="MFS general substrate transporter like domains"/>
    <property type="match status" value="2"/>
</dbReference>
<keyword evidence="2 6" id="KW-0812">Transmembrane</keyword>
<evidence type="ECO:0000313" key="8">
    <source>
        <dbReference type="EMBL" id="KAG2222439.1"/>
    </source>
</evidence>
<feature type="compositionally biased region" description="Polar residues" evidence="5">
    <location>
        <begin position="518"/>
        <end position="529"/>
    </location>
</feature>
<evidence type="ECO:0000256" key="2">
    <source>
        <dbReference type="ARBA" id="ARBA00022692"/>
    </source>
</evidence>
<dbReference type="InterPro" id="IPR005829">
    <property type="entry name" value="Sugar_transporter_CS"/>
</dbReference>
<dbReference type="PROSITE" id="PS50850">
    <property type="entry name" value="MFS"/>
    <property type="match status" value="1"/>
</dbReference>
<accession>A0A8H7S484</accession>
<organism evidence="8 9">
    <name type="scientific">Circinella minor</name>
    <dbReference type="NCBI Taxonomy" id="1195481"/>
    <lineage>
        <taxon>Eukaryota</taxon>
        <taxon>Fungi</taxon>
        <taxon>Fungi incertae sedis</taxon>
        <taxon>Mucoromycota</taxon>
        <taxon>Mucoromycotina</taxon>
        <taxon>Mucoromycetes</taxon>
        <taxon>Mucorales</taxon>
        <taxon>Lichtheimiaceae</taxon>
        <taxon>Circinella</taxon>
    </lineage>
</organism>
<dbReference type="PANTHER" id="PTHR23508">
    <property type="entry name" value="CARBOXYLIC ACID TRANSPORTER PROTEIN HOMOLOG"/>
    <property type="match status" value="1"/>
</dbReference>
<keyword evidence="9" id="KW-1185">Reference proteome</keyword>
<feature type="transmembrane region" description="Helical" evidence="6">
    <location>
        <begin position="450"/>
        <end position="471"/>
    </location>
</feature>
<keyword evidence="3 6" id="KW-1133">Transmembrane helix</keyword>
<evidence type="ECO:0000256" key="3">
    <source>
        <dbReference type="ARBA" id="ARBA00022989"/>
    </source>
</evidence>
<feature type="transmembrane region" description="Helical" evidence="6">
    <location>
        <begin position="135"/>
        <end position="154"/>
    </location>
</feature>
<feature type="region of interest" description="Disordered" evidence="5">
    <location>
        <begin position="495"/>
        <end position="529"/>
    </location>
</feature>
<dbReference type="PROSITE" id="PS00217">
    <property type="entry name" value="SUGAR_TRANSPORT_2"/>
    <property type="match status" value="1"/>
</dbReference>
<evidence type="ECO:0000256" key="4">
    <source>
        <dbReference type="ARBA" id="ARBA00023136"/>
    </source>
</evidence>
<dbReference type="GO" id="GO:0046943">
    <property type="term" value="F:carboxylic acid transmembrane transporter activity"/>
    <property type="evidence" value="ECO:0007669"/>
    <property type="project" value="TreeGrafter"/>
</dbReference>
<dbReference type="PANTHER" id="PTHR23508:SF10">
    <property type="entry name" value="CARBOXYLIC ACID TRANSPORTER PROTEIN HOMOLOG"/>
    <property type="match status" value="1"/>
</dbReference>
<reference evidence="8 9" key="1">
    <citation type="submission" date="2020-12" db="EMBL/GenBank/DDBJ databases">
        <title>Metabolic potential, ecology and presence of endohyphal bacteria is reflected in genomic diversity of Mucoromycotina.</title>
        <authorList>
            <person name="Muszewska A."/>
            <person name="Okrasinska A."/>
            <person name="Steczkiewicz K."/>
            <person name="Drgas O."/>
            <person name="Orlowska M."/>
            <person name="Perlinska-Lenart U."/>
            <person name="Aleksandrzak-Piekarczyk T."/>
            <person name="Szatraj K."/>
            <person name="Zielenkiewicz U."/>
            <person name="Pilsyk S."/>
            <person name="Malc E."/>
            <person name="Mieczkowski P."/>
            <person name="Kruszewska J.S."/>
            <person name="Biernat P."/>
            <person name="Pawlowska J."/>
        </authorList>
    </citation>
    <scope>NUCLEOTIDE SEQUENCE [LARGE SCALE GENOMIC DNA]</scope>
    <source>
        <strain evidence="8 9">CBS 142.35</strain>
    </source>
</reference>
<feature type="transmembrane region" description="Helical" evidence="6">
    <location>
        <begin position="344"/>
        <end position="363"/>
    </location>
</feature>
<dbReference type="EMBL" id="JAEPRB010000083">
    <property type="protein sequence ID" value="KAG2222439.1"/>
    <property type="molecule type" value="Genomic_DNA"/>
</dbReference>
<dbReference type="GO" id="GO:0005886">
    <property type="term" value="C:plasma membrane"/>
    <property type="evidence" value="ECO:0007669"/>
    <property type="project" value="TreeGrafter"/>
</dbReference>
<proteinExistence type="predicted"/>
<evidence type="ECO:0000313" key="9">
    <source>
        <dbReference type="Proteomes" id="UP000646827"/>
    </source>
</evidence>
<feature type="domain" description="Major facilitator superfamily (MFS) profile" evidence="7">
    <location>
        <begin position="18"/>
        <end position="475"/>
    </location>
</feature>
<comment type="caution">
    <text evidence="8">The sequence shown here is derived from an EMBL/GenBank/DDBJ whole genome shotgun (WGS) entry which is preliminary data.</text>
</comment>
<keyword evidence="4 6" id="KW-0472">Membrane</keyword>
<evidence type="ECO:0000259" key="7">
    <source>
        <dbReference type="PROSITE" id="PS50850"/>
    </source>
</evidence>
<dbReference type="AlphaFoldDB" id="A0A8H7S484"/>
<dbReference type="Proteomes" id="UP000646827">
    <property type="component" value="Unassembled WGS sequence"/>
</dbReference>
<evidence type="ECO:0000256" key="1">
    <source>
        <dbReference type="ARBA" id="ARBA00004141"/>
    </source>
</evidence>
<dbReference type="OrthoDB" id="5296287at2759"/>
<dbReference type="InterPro" id="IPR020846">
    <property type="entry name" value="MFS_dom"/>
</dbReference>
<comment type="subcellular location">
    <subcellularLocation>
        <location evidence="1">Membrane</location>
        <topology evidence="1">Multi-pass membrane protein</topology>
    </subcellularLocation>
</comment>
<sequence>MPQPKEVIISSPATTRSVVENENITTTTNNHNMNIVSEKAPVGSIQEEKEQKENMAKKYAKRFYHSLWQPPAEKPPSFLAICKGLTRTQWITFLAAKDFGVMPSEVTSAITTTLMLRPVGALLFGLLADKYGRRWPLMVDIVLFSVINMASGFAPNLQVFIGLRALFGIAMGGEWGLGASLALETLPIEARGLFSGIYQEGYATGYLLAALVNYAVSSTGSSWRILFWTGSVFALLAVFIRFFVPESQSFEQTKEVRKLNSTSYVKELMYMLKNHYRRTIYMIVLMAFFNFYAHGTQDLYPTFLKVQLGYTPAEQTATTVIHNIGALLGGTIVGLYSNYMGRRVSIVLSAIMVGAFIPLWIYAPDLHSLRFGAFTLQFFIQGAWGIVPAHLNELAPANFRGLMPGLAYQLGNLISAASSQIQATLGERYPLRNSDGSLQLRDGKPIPDYGLTQAIFMGCVVACLIITTLLGKEERNKDFMQNLYEDKNGQIIGLDDLNAQKKEQGQQDESFAPAISSEDINIQNTTEKK</sequence>
<protein>
    <recommendedName>
        <fullName evidence="7">Major facilitator superfamily (MFS) profile domain-containing protein</fullName>
    </recommendedName>
</protein>
<feature type="transmembrane region" description="Helical" evidence="6">
    <location>
        <begin position="315"/>
        <end position="337"/>
    </location>
</feature>
<evidence type="ECO:0000256" key="6">
    <source>
        <dbReference type="SAM" id="Phobius"/>
    </source>
</evidence>
<dbReference type="InterPro" id="IPR036259">
    <property type="entry name" value="MFS_trans_sf"/>
</dbReference>
<evidence type="ECO:0000256" key="5">
    <source>
        <dbReference type="SAM" id="MobiDB-lite"/>
    </source>
</evidence>
<dbReference type="SUPFAM" id="SSF103473">
    <property type="entry name" value="MFS general substrate transporter"/>
    <property type="match status" value="1"/>
</dbReference>
<dbReference type="InterPro" id="IPR005828">
    <property type="entry name" value="MFS_sugar_transport-like"/>
</dbReference>
<dbReference type="Pfam" id="PF00083">
    <property type="entry name" value="Sugar_tr"/>
    <property type="match status" value="1"/>
</dbReference>
<gene>
    <name evidence="8" type="ORF">INT45_009451</name>
</gene>
<feature type="transmembrane region" description="Helical" evidence="6">
    <location>
        <begin position="222"/>
        <end position="244"/>
    </location>
</feature>